<dbReference type="GO" id="GO:0005739">
    <property type="term" value="C:mitochondrion"/>
    <property type="evidence" value="ECO:0007669"/>
    <property type="project" value="TreeGrafter"/>
</dbReference>
<reference evidence="3 4" key="1">
    <citation type="submission" date="2018-03" db="EMBL/GenBank/DDBJ databases">
        <authorList>
            <person name="Guldener U."/>
        </authorList>
    </citation>
    <scope>NUCLEOTIDE SEQUENCE [LARGE SCALE GENOMIC DNA]</scope>
    <source>
        <strain evidence="3 4">DAOM196992</strain>
    </source>
</reference>
<sequence>MASIFQKAARLLNIGKARHIVGYDLAGNAYLELPSLHGSTDPRHTRRMIQWKEKMHHGEYDQRSLPVQWTMWLRHTRRDPPSIHELEQDRARIEMVQHNARVLAIRDQEERQRLQQLRLEEHNLAKQRAQQQKLVASRSAAGAVPTSTVQDVQAEAERQRRVAYEESDPDPQTLHPRGTAEGSDAAFRQERVPDNDVWAASRARLAQQGHAPAPPEVSQAASAPASASAAAAAAAAAAASASASSATADPQQQQELSSPILDAVQRRKAKRAEFESEESERERARREMSKSPLEAFVPVAKPRR</sequence>
<feature type="compositionally biased region" description="Low complexity" evidence="2">
    <location>
        <begin position="216"/>
        <end position="254"/>
    </location>
</feature>
<proteinExistence type="inferred from homology"/>
<protein>
    <submittedName>
        <fullName evidence="3">Related to Mimitin, mitochondrial</fullName>
    </submittedName>
</protein>
<name>A0A5C3F261_9BASI</name>
<feature type="compositionally biased region" description="Basic and acidic residues" evidence="2">
    <location>
        <begin position="155"/>
        <end position="164"/>
    </location>
</feature>
<dbReference type="PANTHER" id="PTHR32470">
    <property type="entry name" value="ADH DEHYDROGENASE [UBIQUINONE] 1 ALPHA SUBCOMPLEX ASSEMBLY FACTOR 2"/>
    <property type="match status" value="1"/>
</dbReference>
<dbReference type="InterPro" id="IPR052618">
    <property type="entry name" value="ComplexI_NDUFA12"/>
</dbReference>
<keyword evidence="4" id="KW-1185">Reference proteome</keyword>
<gene>
    <name evidence="3" type="ORF">PSFLO_03562</name>
</gene>
<dbReference type="GO" id="GO:0032981">
    <property type="term" value="P:mitochondrial respiratory chain complex I assembly"/>
    <property type="evidence" value="ECO:0007669"/>
    <property type="project" value="TreeGrafter"/>
</dbReference>
<evidence type="ECO:0000313" key="3">
    <source>
        <dbReference type="EMBL" id="SPO38085.1"/>
    </source>
</evidence>
<dbReference type="OrthoDB" id="10255576at2759"/>
<dbReference type="GO" id="GO:0045271">
    <property type="term" value="C:respiratory chain complex I"/>
    <property type="evidence" value="ECO:0007669"/>
    <property type="project" value="InterPro"/>
</dbReference>
<evidence type="ECO:0000256" key="1">
    <source>
        <dbReference type="ARBA" id="ARBA00007355"/>
    </source>
</evidence>
<feature type="compositionally biased region" description="Basic and acidic residues" evidence="2">
    <location>
        <begin position="280"/>
        <end position="289"/>
    </location>
</feature>
<dbReference type="EMBL" id="OOIP01000009">
    <property type="protein sequence ID" value="SPO38085.1"/>
    <property type="molecule type" value="Genomic_DNA"/>
</dbReference>
<evidence type="ECO:0000256" key="2">
    <source>
        <dbReference type="SAM" id="MobiDB-lite"/>
    </source>
</evidence>
<feature type="region of interest" description="Disordered" evidence="2">
    <location>
        <begin position="203"/>
        <end position="304"/>
    </location>
</feature>
<dbReference type="Pfam" id="PF05071">
    <property type="entry name" value="NDUFA12"/>
    <property type="match status" value="1"/>
</dbReference>
<dbReference type="InterPro" id="IPR007763">
    <property type="entry name" value="NDUFA12"/>
</dbReference>
<evidence type="ECO:0000313" key="4">
    <source>
        <dbReference type="Proteomes" id="UP000323386"/>
    </source>
</evidence>
<dbReference type="PANTHER" id="PTHR32470:SF2">
    <property type="entry name" value="NADH DEHYDROGENASE [UBIQUINONE] 1 ALPHA SUBCOMPLEX ASSEMBLY FACTOR 2"/>
    <property type="match status" value="1"/>
</dbReference>
<organism evidence="3 4">
    <name type="scientific">Pseudozyma flocculosa</name>
    <dbReference type="NCBI Taxonomy" id="84751"/>
    <lineage>
        <taxon>Eukaryota</taxon>
        <taxon>Fungi</taxon>
        <taxon>Dikarya</taxon>
        <taxon>Basidiomycota</taxon>
        <taxon>Ustilaginomycotina</taxon>
        <taxon>Ustilaginomycetes</taxon>
        <taxon>Ustilaginales</taxon>
        <taxon>Ustilaginaceae</taxon>
        <taxon>Pseudozyma</taxon>
    </lineage>
</organism>
<comment type="similarity">
    <text evidence="1">Belongs to the complex I NDUFA12 subunit family.</text>
</comment>
<accession>A0A5C3F261</accession>
<dbReference type="AlphaFoldDB" id="A0A5C3F261"/>
<dbReference type="Proteomes" id="UP000323386">
    <property type="component" value="Unassembled WGS sequence"/>
</dbReference>
<feature type="region of interest" description="Disordered" evidence="2">
    <location>
        <begin position="136"/>
        <end position="190"/>
    </location>
</feature>